<comment type="caution">
    <text evidence="2">The sequence shown here is derived from an EMBL/GenBank/DDBJ whole genome shotgun (WGS) entry which is preliminary data.</text>
</comment>
<reference evidence="2 3" key="1">
    <citation type="submission" date="2019-06" db="EMBL/GenBank/DDBJ databases">
        <title>Erythrobacter insulae sp. nov., isolated from a tidal flat.</title>
        <authorList>
            <person name="Yoon J.-H."/>
        </authorList>
    </citation>
    <scope>NUCLEOTIDE SEQUENCE [LARGE SCALE GENOMIC DNA]</scope>
    <source>
        <strain evidence="2 3">JBTF-M21</strain>
    </source>
</reference>
<keyword evidence="3" id="KW-1185">Reference proteome</keyword>
<protein>
    <submittedName>
        <fullName evidence="2">Uncharacterized protein</fullName>
    </submittedName>
</protein>
<keyword evidence="1" id="KW-0812">Transmembrane</keyword>
<keyword evidence="1" id="KW-1133">Transmembrane helix</keyword>
<accession>A0A547PAE3</accession>
<proteinExistence type="predicted"/>
<gene>
    <name evidence="2" type="ORF">FGU71_04060</name>
</gene>
<evidence type="ECO:0000313" key="3">
    <source>
        <dbReference type="Proteomes" id="UP000316343"/>
    </source>
</evidence>
<dbReference type="RefSeq" id="WP_142787370.1">
    <property type="nucleotide sequence ID" value="NZ_VHJK01000001.1"/>
</dbReference>
<keyword evidence="1" id="KW-0472">Membrane</keyword>
<dbReference type="AlphaFoldDB" id="A0A547PAE3"/>
<feature type="transmembrane region" description="Helical" evidence="1">
    <location>
        <begin position="29"/>
        <end position="46"/>
    </location>
</feature>
<name>A0A547PAE3_9SPHN</name>
<dbReference type="EMBL" id="VHJK01000001">
    <property type="protein sequence ID" value="TRD11106.1"/>
    <property type="molecule type" value="Genomic_DNA"/>
</dbReference>
<evidence type="ECO:0000313" key="2">
    <source>
        <dbReference type="EMBL" id="TRD11106.1"/>
    </source>
</evidence>
<dbReference type="Proteomes" id="UP000316343">
    <property type="component" value="Unassembled WGS sequence"/>
</dbReference>
<evidence type="ECO:0000256" key="1">
    <source>
        <dbReference type="SAM" id="Phobius"/>
    </source>
</evidence>
<sequence>MSKISIGVLFTAIALIIVAKIFDLSFAQGVSGALFVAGLAYSYVVAKREIKLLAFAAASAEEEKYRS</sequence>
<dbReference type="OrthoDB" id="7411271at2"/>
<organism evidence="2 3">
    <name type="scientific">Erythrobacter insulae</name>
    <dbReference type="NCBI Taxonomy" id="2584124"/>
    <lineage>
        <taxon>Bacteria</taxon>
        <taxon>Pseudomonadati</taxon>
        <taxon>Pseudomonadota</taxon>
        <taxon>Alphaproteobacteria</taxon>
        <taxon>Sphingomonadales</taxon>
        <taxon>Erythrobacteraceae</taxon>
        <taxon>Erythrobacter/Porphyrobacter group</taxon>
        <taxon>Erythrobacter</taxon>
    </lineage>
</organism>